<accession>A0AA37LG62</accession>
<keyword evidence="2" id="KW-0732">Signal</keyword>
<feature type="signal peptide" evidence="2">
    <location>
        <begin position="1"/>
        <end position="20"/>
    </location>
</feature>
<feature type="domain" description="Apple" evidence="3">
    <location>
        <begin position="29"/>
        <end position="106"/>
    </location>
</feature>
<feature type="compositionally biased region" description="Pro residues" evidence="1">
    <location>
        <begin position="120"/>
        <end position="136"/>
    </location>
</feature>
<dbReference type="SUPFAM" id="SSF57414">
    <property type="entry name" value="Hairpin loop containing domain-like"/>
    <property type="match status" value="1"/>
</dbReference>
<evidence type="ECO:0000256" key="2">
    <source>
        <dbReference type="SAM" id="SignalP"/>
    </source>
</evidence>
<evidence type="ECO:0000313" key="5">
    <source>
        <dbReference type="Proteomes" id="UP001055115"/>
    </source>
</evidence>
<organism evidence="4 5">
    <name type="scientific">Colletotrichum spaethianum</name>
    <dbReference type="NCBI Taxonomy" id="700344"/>
    <lineage>
        <taxon>Eukaryota</taxon>
        <taxon>Fungi</taxon>
        <taxon>Dikarya</taxon>
        <taxon>Ascomycota</taxon>
        <taxon>Pezizomycotina</taxon>
        <taxon>Sordariomycetes</taxon>
        <taxon>Hypocreomycetidae</taxon>
        <taxon>Glomerellales</taxon>
        <taxon>Glomerellaceae</taxon>
        <taxon>Colletotrichum</taxon>
        <taxon>Colletotrichum spaethianum species complex</taxon>
    </lineage>
</organism>
<sequence length="167" mass="17074">MKSFTIVTILAFAAAAAVEAGPIAIRDVCNAAPTGSPANNVTPSSQPDVATAEACQKQCEADPSCQSFVFGQDPSSTTPRCQLYAVPASQVPKQSNANLKVFDKACSGVPGAQKRREAGSPPPPGPSFVPAPPAPQGPKERRQSGPPPPPSPSPLTPGKPSNPEPRV</sequence>
<evidence type="ECO:0000259" key="3">
    <source>
        <dbReference type="PROSITE" id="PS50948"/>
    </source>
</evidence>
<comment type="caution">
    <text evidence="4">The sequence shown here is derived from an EMBL/GenBank/DDBJ whole genome shotgun (WGS) entry which is preliminary data.</text>
</comment>
<proteinExistence type="predicted"/>
<dbReference type="AlphaFoldDB" id="A0AA37LG62"/>
<dbReference type="Gene3D" id="3.50.4.10">
    <property type="entry name" value="Hepatocyte Growth Factor"/>
    <property type="match status" value="1"/>
</dbReference>
<dbReference type="Proteomes" id="UP001055115">
    <property type="component" value="Unassembled WGS sequence"/>
</dbReference>
<dbReference type="RefSeq" id="XP_049128238.1">
    <property type="nucleotide sequence ID" value="XM_049272281.1"/>
</dbReference>
<dbReference type="GeneID" id="73326871"/>
<feature type="compositionally biased region" description="Pro residues" evidence="1">
    <location>
        <begin position="145"/>
        <end position="167"/>
    </location>
</feature>
<dbReference type="EMBL" id="BQXU01000014">
    <property type="protein sequence ID" value="GKT45888.1"/>
    <property type="molecule type" value="Genomic_DNA"/>
</dbReference>
<reference evidence="4 5" key="1">
    <citation type="submission" date="2022-03" db="EMBL/GenBank/DDBJ databases">
        <title>Genome data of Colletotrichum spp.</title>
        <authorList>
            <person name="Utami Y.D."/>
            <person name="Hiruma K."/>
        </authorList>
    </citation>
    <scope>NUCLEOTIDE SEQUENCE [LARGE SCALE GENOMIC DNA]</scope>
    <source>
        <strain evidence="4 5">MAFF 239500</strain>
    </source>
</reference>
<gene>
    <name evidence="4" type="ORF">ColSpa_06069</name>
</gene>
<dbReference type="PROSITE" id="PS50948">
    <property type="entry name" value="PAN"/>
    <property type="match status" value="1"/>
</dbReference>
<protein>
    <recommendedName>
        <fullName evidence="3">Apple domain-containing protein</fullName>
    </recommendedName>
</protein>
<dbReference type="InterPro" id="IPR003609">
    <property type="entry name" value="Pan_app"/>
</dbReference>
<name>A0AA37LG62_9PEZI</name>
<feature type="region of interest" description="Disordered" evidence="1">
    <location>
        <begin position="106"/>
        <end position="167"/>
    </location>
</feature>
<keyword evidence="5" id="KW-1185">Reference proteome</keyword>
<feature type="chain" id="PRO_5041402934" description="Apple domain-containing protein" evidence="2">
    <location>
        <begin position="21"/>
        <end position="167"/>
    </location>
</feature>
<dbReference type="Pfam" id="PF00024">
    <property type="entry name" value="PAN_1"/>
    <property type="match status" value="1"/>
</dbReference>
<evidence type="ECO:0000256" key="1">
    <source>
        <dbReference type="SAM" id="MobiDB-lite"/>
    </source>
</evidence>
<evidence type="ECO:0000313" key="4">
    <source>
        <dbReference type="EMBL" id="GKT45888.1"/>
    </source>
</evidence>